<proteinExistence type="predicted"/>
<keyword evidence="2" id="KW-1185">Reference proteome</keyword>
<comment type="caution">
    <text evidence="1">The sequence shown here is derived from an EMBL/GenBank/DDBJ whole genome shotgun (WGS) entry which is preliminary data.</text>
</comment>
<organism evidence="1 2">
    <name type="scientific">Daphnia magna</name>
    <dbReference type="NCBI Taxonomy" id="35525"/>
    <lineage>
        <taxon>Eukaryota</taxon>
        <taxon>Metazoa</taxon>
        <taxon>Ecdysozoa</taxon>
        <taxon>Arthropoda</taxon>
        <taxon>Crustacea</taxon>
        <taxon>Branchiopoda</taxon>
        <taxon>Diplostraca</taxon>
        <taxon>Cladocera</taxon>
        <taxon>Anomopoda</taxon>
        <taxon>Daphniidae</taxon>
        <taxon>Daphnia</taxon>
    </lineage>
</organism>
<evidence type="ECO:0000313" key="2">
    <source>
        <dbReference type="Proteomes" id="UP000076858"/>
    </source>
</evidence>
<protein>
    <submittedName>
        <fullName evidence="1">Uncharacterized protein</fullName>
    </submittedName>
</protein>
<gene>
    <name evidence="1" type="ORF">APZ42_019683</name>
</gene>
<dbReference type="Proteomes" id="UP000076858">
    <property type="component" value="Unassembled WGS sequence"/>
</dbReference>
<accession>A0A164YBV5</accession>
<dbReference type="EMBL" id="LRGB01000930">
    <property type="protein sequence ID" value="KZS15094.1"/>
    <property type="molecule type" value="Genomic_DNA"/>
</dbReference>
<sequence>MWTRARFNLEAVHRDVNKRKTKEKKRWLCIQNTSLGLVFSLIEPSTDIQHLK</sequence>
<reference evidence="1 2" key="1">
    <citation type="submission" date="2016-03" db="EMBL/GenBank/DDBJ databases">
        <title>EvidentialGene: Evidence-directed Construction of Genes on Genomes.</title>
        <authorList>
            <person name="Gilbert D.G."/>
            <person name="Choi J.-H."/>
            <person name="Mockaitis K."/>
            <person name="Colbourne J."/>
            <person name="Pfrender M."/>
        </authorList>
    </citation>
    <scope>NUCLEOTIDE SEQUENCE [LARGE SCALE GENOMIC DNA]</scope>
    <source>
        <strain evidence="1 2">Xinb3</strain>
        <tissue evidence="1">Complete organism</tissue>
    </source>
</reference>
<dbReference type="AlphaFoldDB" id="A0A164YBV5"/>
<name>A0A164YBV5_9CRUS</name>
<evidence type="ECO:0000313" key="1">
    <source>
        <dbReference type="EMBL" id="KZS15094.1"/>
    </source>
</evidence>